<evidence type="ECO:0000256" key="3">
    <source>
        <dbReference type="ARBA" id="ARBA00023080"/>
    </source>
</evidence>
<sequence length="137" mass="15214">MSIYFAGAIRGGRKDADLYARLIDYLGTFGNVLTTHVGDENLLQEEKFLSEAAIFERDMQWMQAADCVIAEVSMPSLGVGYEIGLAQTLGKKILCLYRPAHDRSLSAMIAGNPSLNVKNYREIHGAEHHIDQWLASL</sequence>
<dbReference type="GO" id="GO:0070694">
    <property type="term" value="F:5-hydroxymethyl-dUMP N-hydrolase activity"/>
    <property type="evidence" value="ECO:0007669"/>
    <property type="project" value="InterPro"/>
</dbReference>
<dbReference type="SUPFAM" id="SSF52309">
    <property type="entry name" value="N-(deoxy)ribosyltransferase-like"/>
    <property type="match status" value="1"/>
</dbReference>
<organism evidence="7 8">
    <name type="scientific">Candidatus Desulfobia pelagia</name>
    <dbReference type="NCBI Taxonomy" id="2841692"/>
    <lineage>
        <taxon>Bacteria</taxon>
        <taxon>Pseudomonadati</taxon>
        <taxon>Thermodesulfobacteriota</taxon>
        <taxon>Desulfobulbia</taxon>
        <taxon>Desulfobulbales</taxon>
        <taxon>Desulfobulbaceae</taxon>
        <taxon>Candidatus Desulfobia</taxon>
    </lineage>
</organism>
<comment type="function">
    <text evidence="6">Catalyzes the cleavage of the N-glycosidic bond of deoxyribonucleoside 5'-monophosphates to yield deoxyribose 5-phosphate and a purine or pyrimidine base.</text>
</comment>
<dbReference type="PANTHER" id="PTHR15364">
    <property type="entry name" value="2'-DEOXYNUCLEOSIDE 5'-PHOSPHATE N-HYDROLASE 1"/>
    <property type="match status" value="1"/>
</dbReference>
<dbReference type="GO" id="GO:0009159">
    <property type="term" value="P:deoxyribonucleoside monophosphate catabolic process"/>
    <property type="evidence" value="ECO:0007669"/>
    <property type="project" value="InterPro"/>
</dbReference>
<comment type="catalytic activity">
    <reaction evidence="6">
        <text>a purine 2'-deoxyribonucleoside 5'-phosphate + H2O = a purine nucleobase + 2-deoxy-D-ribose 5-phosphate</text>
        <dbReference type="Rhea" id="RHEA:51132"/>
        <dbReference type="ChEBI" id="CHEBI:15377"/>
        <dbReference type="ChEBI" id="CHEBI:26386"/>
        <dbReference type="ChEBI" id="CHEBI:62877"/>
        <dbReference type="ChEBI" id="CHEBI:142198"/>
    </reaction>
</comment>
<protein>
    <recommendedName>
        <fullName evidence="6">Putative 2'-deoxynucleoside 5'-phosphate N-hydrolase 1</fullName>
        <ecNumber evidence="6">3.2.2.-</ecNumber>
    </recommendedName>
</protein>
<dbReference type="InterPro" id="IPR007710">
    <property type="entry name" value="Nucleoside_deoxyribTrfase"/>
</dbReference>
<dbReference type="Gene3D" id="3.40.50.450">
    <property type="match status" value="1"/>
</dbReference>
<evidence type="ECO:0000256" key="6">
    <source>
        <dbReference type="HAMAP-Rule" id="MF_03036"/>
    </source>
</evidence>
<evidence type="ECO:0000313" key="8">
    <source>
        <dbReference type="Proteomes" id="UP000614424"/>
    </source>
</evidence>
<comment type="subunit">
    <text evidence="1 6">Monomer and homodimer.</text>
</comment>
<dbReference type="EMBL" id="JACNJZ010000080">
    <property type="protein sequence ID" value="MBC8317287.1"/>
    <property type="molecule type" value="Genomic_DNA"/>
</dbReference>
<evidence type="ECO:0000256" key="4">
    <source>
        <dbReference type="ARBA" id="ARBA00023295"/>
    </source>
</evidence>
<dbReference type="GO" id="GO:0006163">
    <property type="term" value="P:purine nucleotide metabolic process"/>
    <property type="evidence" value="ECO:0007669"/>
    <property type="project" value="UniProtKB-ARBA"/>
</dbReference>
<dbReference type="InterPro" id="IPR051239">
    <property type="entry name" value="2'-dNMP_N-hydrolase"/>
</dbReference>
<reference evidence="7 8" key="1">
    <citation type="submission" date="2020-08" db="EMBL/GenBank/DDBJ databases">
        <title>Bridging the membrane lipid divide: bacteria of the FCB group superphylum have the potential to synthesize archaeal ether lipids.</title>
        <authorList>
            <person name="Villanueva L."/>
            <person name="Von Meijenfeldt F.A.B."/>
            <person name="Westbye A.B."/>
            <person name="Yadav S."/>
            <person name="Hopmans E.C."/>
            <person name="Dutilh B.E."/>
            <person name="Sinninghe Damste J.S."/>
        </authorList>
    </citation>
    <scope>NUCLEOTIDE SEQUENCE [LARGE SCALE GENOMIC DNA]</scope>
    <source>
        <strain evidence="7">NIOZ-UU47</strain>
    </source>
</reference>
<dbReference type="PANTHER" id="PTHR15364:SF0">
    <property type="entry name" value="2'-DEOXYNUCLEOSIDE 5'-PHOSPHATE N-HYDROLASE 1"/>
    <property type="match status" value="1"/>
</dbReference>
<dbReference type="GO" id="GO:0042802">
    <property type="term" value="F:identical protein binding"/>
    <property type="evidence" value="ECO:0007669"/>
    <property type="project" value="UniProtKB-ARBA"/>
</dbReference>
<dbReference type="AlphaFoldDB" id="A0A8J6TFE1"/>
<dbReference type="FunFam" id="3.40.50.450:FF:000019">
    <property type="entry name" value="2'-deoxynucleoside 5'-phosphate N-hydrolase 1"/>
    <property type="match status" value="1"/>
</dbReference>
<dbReference type="HAMAP" id="MF_03036">
    <property type="entry name" value="Nuc_phosphate_hydrolase"/>
    <property type="match status" value="1"/>
</dbReference>
<accession>A0A8J6TFE1</accession>
<dbReference type="EC" id="3.2.2.-" evidence="6"/>
<evidence type="ECO:0000256" key="1">
    <source>
        <dbReference type="ARBA" id="ARBA00011407"/>
    </source>
</evidence>
<proteinExistence type="inferred from homology"/>
<comment type="caution">
    <text evidence="6">Lacks conserved residue(s) required for the propagation of feature annotation.</text>
</comment>
<feature type="binding site" description="in other chain" evidence="6">
    <location>
        <position position="82"/>
    </location>
    <ligand>
        <name>substrate</name>
        <note>ligand shared between homodimeric partners</note>
    </ligand>
</feature>
<dbReference type="InterPro" id="IPR028607">
    <property type="entry name" value="DNPH1"/>
</dbReference>
<gene>
    <name evidence="7" type="ORF">H8E41_05235</name>
</gene>
<feature type="binding site" description="in other chain" evidence="6">
    <location>
        <position position="19"/>
    </location>
    <ligand>
        <name>substrate</name>
        <note>ligand shared between homodimeric partners</note>
    </ligand>
</feature>
<comment type="similarity">
    <text evidence="6">Belongs to the 2'-deoxynucleoside 5'-phosphate N-hydrolase 1 family.</text>
</comment>
<dbReference type="Pfam" id="PF05014">
    <property type="entry name" value="Nuc_deoxyrib_tr"/>
    <property type="match status" value="1"/>
</dbReference>
<evidence type="ECO:0000313" key="7">
    <source>
        <dbReference type="EMBL" id="MBC8317287.1"/>
    </source>
</evidence>
<comment type="caution">
    <text evidence="7">The sequence shown here is derived from an EMBL/GenBank/DDBJ whole genome shotgun (WGS) entry which is preliminary data.</text>
</comment>
<dbReference type="Proteomes" id="UP000614424">
    <property type="component" value="Unassembled WGS sequence"/>
</dbReference>
<comment type="catalytic activity">
    <reaction evidence="6">
        <text>a pyrimidine 2'-deoxyribonucleoside 5'-phosphate + H2O = a pyrimidine nucleobase + 2-deoxy-D-ribose 5-phosphate</text>
        <dbReference type="Rhea" id="RHEA:57852"/>
        <dbReference type="ChEBI" id="CHEBI:15377"/>
        <dbReference type="ChEBI" id="CHEBI:26432"/>
        <dbReference type="ChEBI" id="CHEBI:62877"/>
        <dbReference type="ChEBI" id="CHEBI:142209"/>
    </reaction>
</comment>
<dbReference type="GO" id="GO:0009116">
    <property type="term" value="P:nucleoside metabolic process"/>
    <property type="evidence" value="ECO:0007669"/>
    <property type="project" value="UniProtKB-UniRule"/>
</dbReference>
<keyword evidence="2 6" id="KW-0378">Hydrolase</keyword>
<evidence type="ECO:0000256" key="2">
    <source>
        <dbReference type="ARBA" id="ARBA00022801"/>
    </source>
</evidence>
<evidence type="ECO:0000256" key="5">
    <source>
        <dbReference type="ARBA" id="ARBA00047460"/>
    </source>
</evidence>
<comment type="catalytic activity">
    <reaction evidence="5">
        <text>5-hydroxymethyl-dUMP + H2O = 5-hydroxymethyluracil + 2-deoxy-D-ribose 5-phosphate</text>
        <dbReference type="Rhea" id="RHEA:77099"/>
        <dbReference type="ChEBI" id="CHEBI:15377"/>
        <dbReference type="ChEBI" id="CHEBI:16964"/>
        <dbReference type="ChEBI" id="CHEBI:62877"/>
        <dbReference type="ChEBI" id="CHEBI:90409"/>
    </reaction>
    <physiologicalReaction direction="left-to-right" evidence="5">
        <dbReference type="Rhea" id="RHEA:77100"/>
    </physiologicalReaction>
</comment>
<feature type="binding site" evidence="6">
    <location>
        <begin position="106"/>
        <end position="108"/>
    </location>
    <ligand>
        <name>substrate</name>
        <note>ligand shared between homodimeric partners</note>
    </ligand>
</feature>
<keyword evidence="3 6" id="KW-0546">Nucleotide metabolism</keyword>
<name>A0A8J6TFE1_9BACT</name>
<keyword evidence="4 6" id="KW-0326">Glycosidase</keyword>